<name>A0A0A9CB64_ARUDO</name>
<dbReference type="EMBL" id="GBRH01227300">
    <property type="protein sequence ID" value="JAD70595.1"/>
    <property type="molecule type" value="Transcribed_RNA"/>
</dbReference>
<organism evidence="1">
    <name type="scientific">Arundo donax</name>
    <name type="common">Giant reed</name>
    <name type="synonym">Donax arundinaceus</name>
    <dbReference type="NCBI Taxonomy" id="35708"/>
    <lineage>
        <taxon>Eukaryota</taxon>
        <taxon>Viridiplantae</taxon>
        <taxon>Streptophyta</taxon>
        <taxon>Embryophyta</taxon>
        <taxon>Tracheophyta</taxon>
        <taxon>Spermatophyta</taxon>
        <taxon>Magnoliopsida</taxon>
        <taxon>Liliopsida</taxon>
        <taxon>Poales</taxon>
        <taxon>Poaceae</taxon>
        <taxon>PACMAD clade</taxon>
        <taxon>Arundinoideae</taxon>
        <taxon>Arundineae</taxon>
        <taxon>Arundo</taxon>
    </lineage>
</organism>
<evidence type="ECO:0000313" key="1">
    <source>
        <dbReference type="EMBL" id="JAD70595.1"/>
    </source>
</evidence>
<reference evidence="1" key="2">
    <citation type="journal article" date="2015" name="Data Brief">
        <title>Shoot transcriptome of the giant reed, Arundo donax.</title>
        <authorList>
            <person name="Barrero R.A."/>
            <person name="Guerrero F.D."/>
            <person name="Moolhuijzen P."/>
            <person name="Goolsby J.A."/>
            <person name="Tidwell J."/>
            <person name="Bellgard S.E."/>
            <person name="Bellgard M.I."/>
        </authorList>
    </citation>
    <scope>NUCLEOTIDE SEQUENCE</scope>
    <source>
        <tissue evidence="1">Shoot tissue taken approximately 20 cm above the soil surface</tissue>
    </source>
</reference>
<accession>A0A0A9CB64</accession>
<sequence>MFSILRPQASLSDSQTNNTGYLYCQKALAYCSLKIHSYGPLSNVMAFETTVMKNFGPYEAQLNATTNKRM</sequence>
<dbReference type="AlphaFoldDB" id="A0A0A9CB64"/>
<protein>
    <submittedName>
        <fullName evidence="1">Uncharacterized protein</fullName>
    </submittedName>
</protein>
<reference evidence="1" key="1">
    <citation type="submission" date="2014-09" db="EMBL/GenBank/DDBJ databases">
        <authorList>
            <person name="Magalhaes I.L.F."/>
            <person name="Oliveira U."/>
            <person name="Santos F.R."/>
            <person name="Vidigal T.H.D.A."/>
            <person name="Brescovit A.D."/>
            <person name="Santos A.J."/>
        </authorList>
    </citation>
    <scope>NUCLEOTIDE SEQUENCE</scope>
    <source>
        <tissue evidence="1">Shoot tissue taken approximately 20 cm above the soil surface</tissue>
    </source>
</reference>
<proteinExistence type="predicted"/>